<dbReference type="Proteomes" id="UP000182466">
    <property type="component" value="Unassembled WGS sequence"/>
</dbReference>
<dbReference type="OrthoDB" id="8601734at2"/>
<dbReference type="AlphaFoldDB" id="A0A1I7AT31"/>
<keyword evidence="1" id="KW-0472">Membrane</keyword>
<dbReference type="EMBL" id="FPAW01000007">
    <property type="protein sequence ID" value="SFT78062.1"/>
    <property type="molecule type" value="Genomic_DNA"/>
</dbReference>
<feature type="transmembrane region" description="Helical" evidence="1">
    <location>
        <begin position="6"/>
        <end position="26"/>
    </location>
</feature>
<accession>A0A1I7AT31</accession>
<dbReference type="RefSeq" id="WP_027260892.1">
    <property type="nucleotide sequence ID" value="NZ_FPAW01000007.1"/>
</dbReference>
<gene>
    <name evidence="2" type="ORF">SAMN05216236_107168</name>
</gene>
<reference evidence="2 3" key="1">
    <citation type="submission" date="2016-10" db="EMBL/GenBank/DDBJ databases">
        <authorList>
            <person name="de Groot N.N."/>
        </authorList>
    </citation>
    <scope>NUCLEOTIDE SEQUENCE [LARGE SCALE GENOMIC DNA]</scope>
    <source>
        <strain evidence="2 3">CGMCC 1.10959</strain>
    </source>
</reference>
<proteinExistence type="predicted"/>
<keyword evidence="1" id="KW-1133">Transmembrane helix</keyword>
<dbReference type="eggNOG" id="ENOG5032P1D">
    <property type="taxonomic scope" value="Bacteria"/>
</dbReference>
<protein>
    <submittedName>
        <fullName evidence="2">Uncharacterized protein</fullName>
    </submittedName>
</protein>
<evidence type="ECO:0000313" key="3">
    <source>
        <dbReference type="Proteomes" id="UP000182466"/>
    </source>
</evidence>
<evidence type="ECO:0000313" key="2">
    <source>
        <dbReference type="EMBL" id="SFT78062.1"/>
    </source>
</evidence>
<name>A0A1I7AT31_9RHOB</name>
<organism evidence="2 3">
    <name type="scientific">Sedimentitalea nanhaiensis</name>
    <dbReference type="NCBI Taxonomy" id="999627"/>
    <lineage>
        <taxon>Bacteria</taxon>
        <taxon>Pseudomonadati</taxon>
        <taxon>Pseudomonadota</taxon>
        <taxon>Alphaproteobacteria</taxon>
        <taxon>Rhodobacterales</taxon>
        <taxon>Paracoccaceae</taxon>
        <taxon>Sedimentitalea</taxon>
    </lineage>
</organism>
<keyword evidence="3" id="KW-1185">Reference proteome</keyword>
<keyword evidence="1" id="KW-0812">Transmembrane</keyword>
<evidence type="ECO:0000256" key="1">
    <source>
        <dbReference type="SAM" id="Phobius"/>
    </source>
</evidence>
<dbReference type="STRING" id="999627.SAMN05216236_107168"/>
<sequence length="173" mass="18972">MFLELIGTVFGGIAMAGVVMIVNRLTGGRLPRWAAPVAAGLTMIAVTISMEYSWYGRTTANLPKGVVVANTVQKQSFYQPWTYLSPYVDRFVAVDELSLKKNADLPGQRMIDLYFFGRWAPLKKVPVAYDCTDARLATLIDGVDFGAQGEISNADWRQVAADDPVLMAVCEVS</sequence>
<feature type="transmembrane region" description="Helical" evidence="1">
    <location>
        <begin position="33"/>
        <end position="55"/>
    </location>
</feature>